<protein>
    <submittedName>
        <fullName evidence="1">Uncharacterized protein</fullName>
    </submittedName>
</protein>
<comment type="caution">
    <text evidence="1">The sequence shown here is derived from an EMBL/GenBank/DDBJ whole genome shotgun (WGS) entry which is preliminary data.</text>
</comment>
<keyword evidence="2" id="KW-1185">Reference proteome</keyword>
<name>A0ACC3B921_9EURO</name>
<accession>A0ACC3B921</accession>
<sequence>MASSSVASDAANPPTDQSSSSQDLVLHVLCPSLPPPNRFTFNDLTPSTTVASLKARISQSLPGQPSSETQRLIYRGKPLASDSIPLGNMLDLENGPEHSMHLVLPPAPSQAVNNTATLPSATPPQQPSTTPSSLFASGSAPPNNAQATSSTLRFRGPGTPMPSHEEAHQAVRQSLETIRRQLELQGQRISALPERQGGTVTTSIHHSFGTPVRNQSPFLGMPNASSSNLNNTRLCLLQLQPQVTYSEDQLGRGIAPPIDQIIRLRTQLLQLLDEQYRKPQSERDSSIEPLLTRVFNIYTRADQLRMMQATLPSSLQSSPTNISADLESSRVPRYLLSSPDGYQGIITSPGTPQSLQATIDAIRAAQASHAAFTPNHGLHHPAEAHPNPNAVVMENAVRQAVLNQRAGANDVRLGISRNIRRLWLFTRLYFFCYMFSEPYTWTRVLFVSLAVLASLLSETDYSQQLYRMLVAPVQQHLEGLVHSAPGTEHAAGTNNANQPAAAARDGGRAGLAADLRHNLRRVERSLVLFIASLVPGVGERHVEVRNAAEAARNAERTREEEERRRREEEAANAAQDQQPQQQQENAEQRTDDSSAWAEPTQQSITTEQSATATTSQGDENRGV</sequence>
<evidence type="ECO:0000313" key="1">
    <source>
        <dbReference type="EMBL" id="KAK1146939.1"/>
    </source>
</evidence>
<gene>
    <name evidence="1" type="ORF">N8T08_002266</name>
</gene>
<organism evidence="1 2">
    <name type="scientific">Aspergillus melleus</name>
    <dbReference type="NCBI Taxonomy" id="138277"/>
    <lineage>
        <taxon>Eukaryota</taxon>
        <taxon>Fungi</taxon>
        <taxon>Dikarya</taxon>
        <taxon>Ascomycota</taxon>
        <taxon>Pezizomycotina</taxon>
        <taxon>Eurotiomycetes</taxon>
        <taxon>Eurotiomycetidae</taxon>
        <taxon>Eurotiales</taxon>
        <taxon>Aspergillaceae</taxon>
        <taxon>Aspergillus</taxon>
        <taxon>Aspergillus subgen. Circumdati</taxon>
    </lineage>
</organism>
<dbReference type="Proteomes" id="UP001177260">
    <property type="component" value="Unassembled WGS sequence"/>
</dbReference>
<reference evidence="1 2" key="1">
    <citation type="journal article" date="2023" name="ACS Omega">
        <title>Identification of the Neoaspergillic Acid Biosynthesis Gene Cluster by Establishing an In Vitro CRISPR-Ribonucleoprotein Genetic System in Aspergillus melleus.</title>
        <authorList>
            <person name="Yuan B."/>
            <person name="Grau M.F."/>
            <person name="Murata R.M."/>
            <person name="Torok T."/>
            <person name="Venkateswaran K."/>
            <person name="Stajich J.E."/>
            <person name="Wang C.C.C."/>
        </authorList>
    </citation>
    <scope>NUCLEOTIDE SEQUENCE [LARGE SCALE GENOMIC DNA]</scope>
    <source>
        <strain evidence="1 2">IMV 1140</strain>
    </source>
</reference>
<dbReference type="EMBL" id="JAOPJF010000014">
    <property type="protein sequence ID" value="KAK1146939.1"/>
    <property type="molecule type" value="Genomic_DNA"/>
</dbReference>
<evidence type="ECO:0000313" key="2">
    <source>
        <dbReference type="Proteomes" id="UP001177260"/>
    </source>
</evidence>
<proteinExistence type="predicted"/>